<dbReference type="Proteomes" id="UP000078340">
    <property type="component" value="Unassembled WGS sequence"/>
</dbReference>
<comment type="caution">
    <text evidence="1">The sequence shown here is derived from an EMBL/GenBank/DDBJ whole genome shotgun (WGS) entry which is preliminary data.</text>
</comment>
<protein>
    <submittedName>
        <fullName evidence="1">Uncharacterized protein</fullName>
    </submittedName>
</protein>
<evidence type="ECO:0000313" key="1">
    <source>
        <dbReference type="EMBL" id="OAQ80744.1"/>
    </source>
</evidence>
<evidence type="ECO:0000313" key="2">
    <source>
        <dbReference type="Proteomes" id="UP000078340"/>
    </source>
</evidence>
<organism evidence="1 2">
    <name type="scientific">Purpureocillium lilacinum</name>
    <name type="common">Paecilomyces lilacinus</name>
    <dbReference type="NCBI Taxonomy" id="33203"/>
    <lineage>
        <taxon>Eukaryota</taxon>
        <taxon>Fungi</taxon>
        <taxon>Dikarya</taxon>
        <taxon>Ascomycota</taxon>
        <taxon>Pezizomycotina</taxon>
        <taxon>Sordariomycetes</taxon>
        <taxon>Hypocreomycetidae</taxon>
        <taxon>Hypocreales</taxon>
        <taxon>Ophiocordycipitaceae</taxon>
        <taxon>Purpureocillium</taxon>
    </lineage>
</organism>
<sequence>MLRIVSTVEFNIKFLRLLCRLCCQAQANVKSSGSLGSLGPAVLRRPASMVDPDVIQTHELNIIYAYLTHQRTMGRRRCAQFTVASCRVKIAGSVRCCLDGWARAIRFI</sequence>
<dbReference type="EMBL" id="LSBI01000009">
    <property type="protein sequence ID" value="OAQ80744.1"/>
    <property type="molecule type" value="Genomic_DNA"/>
</dbReference>
<proteinExistence type="predicted"/>
<gene>
    <name evidence="1" type="ORF">VFPFJ_09198</name>
</gene>
<name>A0A179GS69_PURLI</name>
<reference evidence="1 2" key="1">
    <citation type="submission" date="2016-02" db="EMBL/GenBank/DDBJ databases">
        <title>Biosynthesis of antibiotic leucinostatins and their inhibition on Phytophthora in bio-control Purpureocillium lilacinum.</title>
        <authorList>
            <person name="Wang G."/>
            <person name="Liu Z."/>
            <person name="Lin R."/>
            <person name="Li E."/>
            <person name="Mao Z."/>
            <person name="Ling J."/>
            <person name="Yin W."/>
            <person name="Xie B."/>
        </authorList>
    </citation>
    <scope>NUCLEOTIDE SEQUENCE [LARGE SCALE GENOMIC DNA]</scope>
    <source>
        <strain evidence="1">PLFJ-1</strain>
    </source>
</reference>
<dbReference type="AlphaFoldDB" id="A0A179GS69"/>
<accession>A0A179GS69</accession>